<keyword evidence="1" id="KW-1015">Disulfide bond</keyword>
<gene>
    <name evidence="6" type="ORF">LWI29_008234</name>
</gene>
<dbReference type="InterPro" id="IPR003245">
    <property type="entry name" value="Phytocyanin_dom"/>
</dbReference>
<evidence type="ECO:0000256" key="2">
    <source>
        <dbReference type="ARBA" id="ARBA00023180"/>
    </source>
</evidence>
<organism evidence="6 7">
    <name type="scientific">Acer saccharum</name>
    <name type="common">Sugar maple</name>
    <dbReference type="NCBI Taxonomy" id="4024"/>
    <lineage>
        <taxon>Eukaryota</taxon>
        <taxon>Viridiplantae</taxon>
        <taxon>Streptophyta</taxon>
        <taxon>Embryophyta</taxon>
        <taxon>Tracheophyta</taxon>
        <taxon>Spermatophyta</taxon>
        <taxon>Magnoliopsida</taxon>
        <taxon>eudicotyledons</taxon>
        <taxon>Gunneridae</taxon>
        <taxon>Pentapetalae</taxon>
        <taxon>rosids</taxon>
        <taxon>malvids</taxon>
        <taxon>Sapindales</taxon>
        <taxon>Sapindaceae</taxon>
        <taxon>Hippocastanoideae</taxon>
        <taxon>Acereae</taxon>
        <taxon>Acer</taxon>
    </lineage>
</organism>
<dbReference type="GO" id="GO:0009055">
    <property type="term" value="F:electron transfer activity"/>
    <property type="evidence" value="ECO:0007669"/>
    <property type="project" value="InterPro"/>
</dbReference>
<keyword evidence="3" id="KW-1133">Transmembrane helix</keyword>
<feature type="domain" description="Phytocyanin" evidence="5">
    <location>
        <begin position="26"/>
        <end position="127"/>
    </location>
</feature>
<dbReference type="Proteomes" id="UP001168877">
    <property type="component" value="Unassembled WGS sequence"/>
</dbReference>
<keyword evidence="4" id="KW-0732">Signal</keyword>
<dbReference type="EMBL" id="JAUESC010000003">
    <property type="protein sequence ID" value="KAK0599750.1"/>
    <property type="molecule type" value="Genomic_DNA"/>
</dbReference>
<name>A0AA39T0X8_ACESA</name>
<dbReference type="InterPro" id="IPR039391">
    <property type="entry name" value="Phytocyanin-like"/>
</dbReference>
<dbReference type="InterPro" id="IPR008972">
    <property type="entry name" value="Cupredoxin"/>
</dbReference>
<keyword evidence="3" id="KW-0472">Membrane</keyword>
<dbReference type="AlphaFoldDB" id="A0AA39T0X8"/>
<dbReference type="SUPFAM" id="SSF49503">
    <property type="entry name" value="Cupredoxins"/>
    <property type="match status" value="1"/>
</dbReference>
<dbReference type="FunFam" id="2.60.40.420:FF:000034">
    <property type="entry name" value="Cupredoxin superfamily protein"/>
    <property type="match status" value="1"/>
</dbReference>
<keyword evidence="2" id="KW-0325">Glycoprotein</keyword>
<accession>A0AA39T0X8</accession>
<dbReference type="Gene3D" id="2.60.40.420">
    <property type="entry name" value="Cupredoxins - blue copper proteins"/>
    <property type="match status" value="1"/>
</dbReference>
<evidence type="ECO:0000256" key="1">
    <source>
        <dbReference type="ARBA" id="ARBA00023157"/>
    </source>
</evidence>
<feature type="chain" id="PRO_5041291297" description="Phytocyanin domain-containing protein" evidence="4">
    <location>
        <begin position="25"/>
        <end position="165"/>
    </location>
</feature>
<comment type="caution">
    <text evidence="6">The sequence shown here is derived from an EMBL/GenBank/DDBJ whole genome shotgun (WGS) entry which is preliminary data.</text>
</comment>
<evidence type="ECO:0000259" key="5">
    <source>
        <dbReference type="PROSITE" id="PS51485"/>
    </source>
</evidence>
<feature type="signal peptide" evidence="4">
    <location>
        <begin position="1"/>
        <end position="24"/>
    </location>
</feature>
<proteinExistence type="predicted"/>
<evidence type="ECO:0000313" key="6">
    <source>
        <dbReference type="EMBL" id="KAK0599750.1"/>
    </source>
</evidence>
<dbReference type="GO" id="GO:0005886">
    <property type="term" value="C:plasma membrane"/>
    <property type="evidence" value="ECO:0007669"/>
    <property type="project" value="TreeGrafter"/>
</dbReference>
<keyword evidence="7" id="KW-1185">Reference proteome</keyword>
<feature type="transmembrane region" description="Helical" evidence="3">
    <location>
        <begin position="143"/>
        <end position="163"/>
    </location>
</feature>
<dbReference type="Pfam" id="PF02298">
    <property type="entry name" value="Cu_bind_like"/>
    <property type="match status" value="1"/>
</dbReference>
<dbReference type="PANTHER" id="PTHR33021:SF497">
    <property type="entry name" value="PHYTOCYANIN DOMAIN-CONTAINING PROTEIN"/>
    <property type="match status" value="1"/>
</dbReference>
<dbReference type="PANTHER" id="PTHR33021">
    <property type="entry name" value="BLUE COPPER PROTEIN"/>
    <property type="match status" value="1"/>
</dbReference>
<evidence type="ECO:0000256" key="3">
    <source>
        <dbReference type="SAM" id="Phobius"/>
    </source>
</evidence>
<reference evidence="6" key="2">
    <citation type="submission" date="2023-06" db="EMBL/GenBank/DDBJ databases">
        <authorList>
            <person name="Swenson N.G."/>
            <person name="Wegrzyn J.L."/>
            <person name="Mcevoy S.L."/>
        </authorList>
    </citation>
    <scope>NUCLEOTIDE SEQUENCE</scope>
    <source>
        <strain evidence="6">NS2018</strain>
        <tissue evidence="6">Leaf</tissue>
    </source>
</reference>
<evidence type="ECO:0000313" key="7">
    <source>
        <dbReference type="Proteomes" id="UP001168877"/>
    </source>
</evidence>
<sequence>MSSRYGLIGFLVAVMALLESATTAATNYIVGDGFGWAVPLNNSINFYDDWVKNKTFQIGDSVIFNWTGTHTATEVRKEYYGNCTKSGTDFITPGLIINFKTNATRYFLCSIGTHCEQGQKVKFVIGDGGISDTTPEPGSASSLVAGALSLLLSTLVFQFLALYSA</sequence>
<dbReference type="PROSITE" id="PS51485">
    <property type="entry name" value="PHYTOCYANIN"/>
    <property type="match status" value="1"/>
</dbReference>
<keyword evidence="3" id="KW-0812">Transmembrane</keyword>
<protein>
    <recommendedName>
        <fullName evidence="5">Phytocyanin domain-containing protein</fullName>
    </recommendedName>
</protein>
<evidence type="ECO:0000256" key="4">
    <source>
        <dbReference type="SAM" id="SignalP"/>
    </source>
</evidence>
<reference evidence="6" key="1">
    <citation type="journal article" date="2022" name="Plant J.">
        <title>Strategies of tolerance reflected in two North American maple genomes.</title>
        <authorList>
            <person name="McEvoy S.L."/>
            <person name="Sezen U.U."/>
            <person name="Trouern-Trend A."/>
            <person name="McMahon S.M."/>
            <person name="Schaberg P.G."/>
            <person name="Yang J."/>
            <person name="Wegrzyn J.L."/>
            <person name="Swenson N.G."/>
        </authorList>
    </citation>
    <scope>NUCLEOTIDE SEQUENCE</scope>
    <source>
        <strain evidence="6">NS2018</strain>
    </source>
</reference>